<evidence type="ECO:0000256" key="1">
    <source>
        <dbReference type="ARBA" id="ARBA00023015"/>
    </source>
</evidence>
<dbReference type="InterPro" id="IPR050946">
    <property type="entry name" value="AP-1_TF_bZIP"/>
</dbReference>
<feature type="signal peptide" evidence="5">
    <location>
        <begin position="1"/>
        <end position="15"/>
    </location>
</feature>
<accession>A0A1U7LPM3</accession>
<dbReference type="SUPFAM" id="SSF57959">
    <property type="entry name" value="Leucine zipper domain"/>
    <property type="match status" value="1"/>
</dbReference>
<keyword evidence="2" id="KW-0238">DNA-binding</keyword>
<dbReference type="GO" id="GO:0000978">
    <property type="term" value="F:RNA polymerase II cis-regulatory region sequence-specific DNA binding"/>
    <property type="evidence" value="ECO:0007669"/>
    <property type="project" value="TreeGrafter"/>
</dbReference>
<feature type="region of interest" description="Disordered" evidence="4">
    <location>
        <begin position="107"/>
        <end position="155"/>
    </location>
</feature>
<dbReference type="CDD" id="cd12193">
    <property type="entry name" value="bZIP_GCN4"/>
    <property type="match status" value="1"/>
</dbReference>
<dbReference type="PANTHER" id="PTHR11462:SF35">
    <property type="entry name" value="TRANSCRIPTION FACTOR JRA"/>
    <property type="match status" value="1"/>
</dbReference>
<keyword evidence="5" id="KW-0732">Signal</keyword>
<comment type="caution">
    <text evidence="7">The sequence shown here is derived from an EMBL/GenBank/DDBJ whole genome shotgun (WGS) entry which is preliminary data.</text>
</comment>
<dbReference type="PANTHER" id="PTHR11462">
    <property type="entry name" value="JUN TRANSCRIPTION FACTOR-RELATED"/>
    <property type="match status" value="1"/>
</dbReference>
<evidence type="ECO:0000256" key="2">
    <source>
        <dbReference type="ARBA" id="ARBA00023125"/>
    </source>
</evidence>
<dbReference type="OrthoDB" id="5419235at2759"/>
<evidence type="ECO:0000313" key="8">
    <source>
        <dbReference type="Proteomes" id="UP000186594"/>
    </source>
</evidence>
<dbReference type="AlphaFoldDB" id="A0A1U7LPM3"/>
<keyword evidence="8" id="KW-1185">Reference proteome</keyword>
<dbReference type="PROSITE" id="PS00036">
    <property type="entry name" value="BZIP_BASIC"/>
    <property type="match status" value="1"/>
</dbReference>
<evidence type="ECO:0000259" key="6">
    <source>
        <dbReference type="PROSITE" id="PS50217"/>
    </source>
</evidence>
<dbReference type="PROSITE" id="PS50217">
    <property type="entry name" value="BZIP"/>
    <property type="match status" value="1"/>
</dbReference>
<evidence type="ECO:0000256" key="4">
    <source>
        <dbReference type="SAM" id="MobiDB-lite"/>
    </source>
</evidence>
<dbReference type="GO" id="GO:0000981">
    <property type="term" value="F:DNA-binding transcription factor activity, RNA polymerase II-specific"/>
    <property type="evidence" value="ECO:0007669"/>
    <property type="project" value="TreeGrafter"/>
</dbReference>
<reference evidence="7 8" key="1">
    <citation type="submission" date="2016-04" db="EMBL/GenBank/DDBJ databases">
        <title>Evolutionary innovation and constraint leading to complex multicellularity in the Ascomycota.</title>
        <authorList>
            <person name="Cisse O."/>
            <person name="Nguyen A."/>
            <person name="Hewitt D.A."/>
            <person name="Jedd G."/>
            <person name="Stajich J.E."/>
        </authorList>
    </citation>
    <scope>NUCLEOTIDE SEQUENCE [LARGE SCALE GENOMIC DNA]</scope>
    <source>
        <strain evidence="7 8">DAH-3</strain>
    </source>
</reference>
<dbReference type="Gene3D" id="3.30.160.60">
    <property type="entry name" value="Classic Zinc Finger"/>
    <property type="match status" value="1"/>
</dbReference>
<organism evidence="7 8">
    <name type="scientific">Neolecta irregularis (strain DAH-3)</name>
    <dbReference type="NCBI Taxonomy" id="1198029"/>
    <lineage>
        <taxon>Eukaryota</taxon>
        <taxon>Fungi</taxon>
        <taxon>Dikarya</taxon>
        <taxon>Ascomycota</taxon>
        <taxon>Taphrinomycotina</taxon>
        <taxon>Neolectales</taxon>
        <taxon>Neolectaceae</taxon>
        <taxon>Neolecta</taxon>
    </lineage>
</organism>
<evidence type="ECO:0000256" key="5">
    <source>
        <dbReference type="SAM" id="SignalP"/>
    </source>
</evidence>
<proteinExistence type="predicted"/>
<dbReference type="GO" id="GO:0005667">
    <property type="term" value="C:transcription regulator complex"/>
    <property type="evidence" value="ECO:0007669"/>
    <property type="project" value="TreeGrafter"/>
</dbReference>
<gene>
    <name evidence="7" type="ORF">NEOLI_003727</name>
</gene>
<keyword evidence="3" id="KW-0804">Transcription</keyword>
<protein>
    <submittedName>
        <fullName evidence="7">Cross-pathway control protein A</fullName>
    </submittedName>
</protein>
<keyword evidence="1" id="KW-0805">Transcription regulation</keyword>
<dbReference type="InterPro" id="IPR004827">
    <property type="entry name" value="bZIP"/>
</dbReference>
<name>A0A1U7LPM3_NEOID</name>
<dbReference type="Proteomes" id="UP000186594">
    <property type="component" value="Unassembled WGS sequence"/>
</dbReference>
<evidence type="ECO:0000313" key="7">
    <source>
        <dbReference type="EMBL" id="OLL24616.1"/>
    </source>
</evidence>
<sequence length="189" mass="21399">MGMPLFSSLLLTSSASVSDIPEKLYESMFDQEYLDTIINSENYSSHGTVSPVELMLATPAQTPFETPYSVASSTFSDDSPHFFDTPLVPDLAAPNEWAGKSLFTPFLSKESNDTLPSSPKRGVGRPRKDKSASKNAVVQKRQRNTEAARRSRKRKMERFQLLEKQISDLENLLQEKQNRIDELEMKYEN</sequence>
<feature type="chain" id="PRO_5012391746" evidence="5">
    <location>
        <begin position="16"/>
        <end position="189"/>
    </location>
</feature>
<dbReference type="InterPro" id="IPR046347">
    <property type="entry name" value="bZIP_sf"/>
</dbReference>
<evidence type="ECO:0000256" key="3">
    <source>
        <dbReference type="ARBA" id="ARBA00023163"/>
    </source>
</evidence>
<dbReference type="EMBL" id="LXFE01000709">
    <property type="protein sequence ID" value="OLL24616.1"/>
    <property type="molecule type" value="Genomic_DNA"/>
</dbReference>
<feature type="domain" description="BZIP" evidence="6">
    <location>
        <begin position="139"/>
        <end position="189"/>
    </location>
</feature>